<comment type="similarity">
    <text evidence="1">Belongs to the iron-containing alcohol dehydrogenase family.</text>
</comment>
<dbReference type="Gene3D" id="1.20.1090.10">
    <property type="entry name" value="Dehydroquinate synthase-like - alpha domain"/>
    <property type="match status" value="1"/>
</dbReference>
<evidence type="ECO:0000313" key="6">
    <source>
        <dbReference type="EMBL" id="WFP17006.1"/>
    </source>
</evidence>
<dbReference type="InterPro" id="IPR056798">
    <property type="entry name" value="ADH_Fe_C"/>
</dbReference>
<keyword evidence="2 6" id="KW-0560">Oxidoreductase</keyword>
<dbReference type="CDD" id="cd08551">
    <property type="entry name" value="Fe-ADH"/>
    <property type="match status" value="1"/>
</dbReference>
<evidence type="ECO:0000259" key="4">
    <source>
        <dbReference type="Pfam" id="PF00465"/>
    </source>
</evidence>
<evidence type="ECO:0000256" key="3">
    <source>
        <dbReference type="ARBA" id="ARBA00023027"/>
    </source>
</evidence>
<evidence type="ECO:0000259" key="5">
    <source>
        <dbReference type="Pfam" id="PF25137"/>
    </source>
</evidence>
<name>A0ABY8H7U7_9MICC</name>
<dbReference type="EMBL" id="CP121252">
    <property type="protein sequence ID" value="WFP17006.1"/>
    <property type="molecule type" value="Genomic_DNA"/>
</dbReference>
<dbReference type="InterPro" id="IPR018211">
    <property type="entry name" value="ADH_Fe_CS"/>
</dbReference>
<dbReference type="Pfam" id="PF25137">
    <property type="entry name" value="ADH_Fe_C"/>
    <property type="match status" value="1"/>
</dbReference>
<dbReference type="InterPro" id="IPR001670">
    <property type="entry name" value="ADH_Fe/GldA"/>
</dbReference>
<dbReference type="InterPro" id="IPR039697">
    <property type="entry name" value="Alcohol_dehydrogenase_Fe"/>
</dbReference>
<keyword evidence="3" id="KW-0520">NAD</keyword>
<reference evidence="6 7" key="1">
    <citation type="submission" date="2023-04" db="EMBL/GenBank/DDBJ databases">
        <title>Funneling lignin-derived compounds into biodiesel using alkali-halophilic Citricoccus sp. P2.</title>
        <authorList>
            <person name="Luo C.-B."/>
        </authorList>
    </citation>
    <scope>NUCLEOTIDE SEQUENCE [LARGE SCALE GENOMIC DNA]</scope>
    <source>
        <strain evidence="6 7">P2</strain>
    </source>
</reference>
<dbReference type="EC" id="1.1.1.-" evidence="6"/>
<dbReference type="PROSITE" id="PS00913">
    <property type="entry name" value="ADH_IRON_1"/>
    <property type="match status" value="1"/>
</dbReference>
<protein>
    <submittedName>
        <fullName evidence="6">Iron-containing alcohol dehydrogenase</fullName>
        <ecNumber evidence="6">1.1.1.-</ecNumber>
    </submittedName>
</protein>
<feature type="domain" description="Fe-containing alcohol dehydrogenase-like C-terminal" evidence="5">
    <location>
        <begin position="200"/>
        <end position="384"/>
    </location>
</feature>
<sequence>MSSKNWNPSPTEESVFLAPSAVIGGAGAARTTGEALRDRLGVTGGTVLLAVDDAVRSAGLTDPIEASLTEAGFSVVTHGGFGAEPNSDVLDPIINEARDAEAIAVVGVGGGSVLDSSKMIALMLRNEGSCADWIGTVSPENGVAPMILIPTTCGTGSETTRIAMVTIDGAKRVSACDLFIPHIAIVDPEMVASLPPSVIAATGMDALAHAAESLMGTNASILSSTHSLRAIELITDNIEAAYAGDKQALAYVMWGSHLAGQALNAGVVIGHSLAYCLANVRPMPHGVSCAIALPYCIAYNQNLAPELAQRLARSLTRGASDKIRDAAGYVQDLVKRLGLPTTLAEAEVDAQAIPEMAQLCVGSYPRPTNPEAFDESKIAALFESMQTGDLDDAFAITAR</sequence>
<dbReference type="Pfam" id="PF00465">
    <property type="entry name" value="Fe-ADH"/>
    <property type="match status" value="1"/>
</dbReference>
<accession>A0ABY8H7U7</accession>
<dbReference type="PANTHER" id="PTHR11496">
    <property type="entry name" value="ALCOHOL DEHYDROGENASE"/>
    <property type="match status" value="1"/>
</dbReference>
<dbReference type="PANTHER" id="PTHR11496:SF102">
    <property type="entry name" value="ALCOHOL DEHYDROGENASE 4"/>
    <property type="match status" value="1"/>
</dbReference>
<evidence type="ECO:0000313" key="7">
    <source>
        <dbReference type="Proteomes" id="UP001219037"/>
    </source>
</evidence>
<dbReference type="GO" id="GO:0016491">
    <property type="term" value="F:oxidoreductase activity"/>
    <property type="evidence" value="ECO:0007669"/>
    <property type="project" value="UniProtKB-KW"/>
</dbReference>
<gene>
    <name evidence="6" type="ORF">P8192_02450</name>
</gene>
<dbReference type="RefSeq" id="WP_278158224.1">
    <property type="nucleotide sequence ID" value="NZ_CP121252.1"/>
</dbReference>
<proteinExistence type="inferred from homology"/>
<dbReference type="Proteomes" id="UP001219037">
    <property type="component" value="Chromosome"/>
</dbReference>
<dbReference type="SUPFAM" id="SSF56796">
    <property type="entry name" value="Dehydroquinate synthase-like"/>
    <property type="match status" value="1"/>
</dbReference>
<dbReference type="Gene3D" id="3.40.50.1970">
    <property type="match status" value="1"/>
</dbReference>
<feature type="domain" description="Alcohol dehydrogenase iron-type/glycerol dehydrogenase GldA" evidence="4">
    <location>
        <begin position="19"/>
        <end position="188"/>
    </location>
</feature>
<organism evidence="6 7">
    <name type="scientific">Citricoccus muralis</name>
    <dbReference type="NCBI Taxonomy" id="169134"/>
    <lineage>
        <taxon>Bacteria</taxon>
        <taxon>Bacillati</taxon>
        <taxon>Actinomycetota</taxon>
        <taxon>Actinomycetes</taxon>
        <taxon>Micrococcales</taxon>
        <taxon>Micrococcaceae</taxon>
        <taxon>Citricoccus</taxon>
    </lineage>
</organism>
<evidence type="ECO:0000256" key="2">
    <source>
        <dbReference type="ARBA" id="ARBA00023002"/>
    </source>
</evidence>
<keyword evidence="7" id="KW-1185">Reference proteome</keyword>
<evidence type="ECO:0000256" key="1">
    <source>
        <dbReference type="ARBA" id="ARBA00007358"/>
    </source>
</evidence>